<name>A0ABW2JWZ3_9ACTN</name>
<protein>
    <submittedName>
        <fullName evidence="1">Tetratricopeptide repeat protein</fullName>
    </submittedName>
</protein>
<dbReference type="SUPFAM" id="SSF52540">
    <property type="entry name" value="P-loop containing nucleoside triphosphate hydrolases"/>
    <property type="match status" value="1"/>
</dbReference>
<gene>
    <name evidence="1" type="ORF">ACFQVC_41335</name>
</gene>
<dbReference type="InterPro" id="IPR027417">
    <property type="entry name" value="P-loop_NTPase"/>
</dbReference>
<evidence type="ECO:0000313" key="1">
    <source>
        <dbReference type="EMBL" id="MFC7310644.1"/>
    </source>
</evidence>
<organism evidence="1 2">
    <name type="scientific">Streptomyces monticola</name>
    <dbReference type="NCBI Taxonomy" id="2666263"/>
    <lineage>
        <taxon>Bacteria</taxon>
        <taxon>Bacillati</taxon>
        <taxon>Actinomycetota</taxon>
        <taxon>Actinomycetes</taxon>
        <taxon>Kitasatosporales</taxon>
        <taxon>Streptomycetaceae</taxon>
        <taxon>Streptomyces</taxon>
    </lineage>
</organism>
<dbReference type="Gene3D" id="1.25.40.10">
    <property type="entry name" value="Tetratricopeptide repeat domain"/>
    <property type="match status" value="1"/>
</dbReference>
<dbReference type="EMBL" id="JBHTCF010000039">
    <property type="protein sequence ID" value="MFC7310644.1"/>
    <property type="molecule type" value="Genomic_DNA"/>
</dbReference>
<dbReference type="SUPFAM" id="SSF48452">
    <property type="entry name" value="TPR-like"/>
    <property type="match status" value="1"/>
</dbReference>
<dbReference type="PANTHER" id="PTHR47691">
    <property type="entry name" value="REGULATOR-RELATED"/>
    <property type="match status" value="1"/>
</dbReference>
<dbReference type="Proteomes" id="UP001596523">
    <property type="component" value="Unassembled WGS sequence"/>
</dbReference>
<accession>A0ABW2JWZ3</accession>
<dbReference type="PANTHER" id="PTHR47691:SF3">
    <property type="entry name" value="HTH-TYPE TRANSCRIPTIONAL REGULATOR RV0890C-RELATED"/>
    <property type="match status" value="1"/>
</dbReference>
<reference evidence="2" key="1">
    <citation type="journal article" date="2019" name="Int. J. Syst. Evol. Microbiol.">
        <title>The Global Catalogue of Microorganisms (GCM) 10K type strain sequencing project: providing services to taxonomists for standard genome sequencing and annotation.</title>
        <authorList>
            <consortium name="The Broad Institute Genomics Platform"/>
            <consortium name="The Broad Institute Genome Sequencing Center for Infectious Disease"/>
            <person name="Wu L."/>
            <person name="Ma J."/>
        </authorList>
    </citation>
    <scope>NUCLEOTIDE SEQUENCE [LARGE SCALE GENOMIC DNA]</scope>
    <source>
        <strain evidence="2">SYNS20</strain>
    </source>
</reference>
<sequence>MLEPLSLTAIGAVLGALGNGVASEAGKRLWESAGGVVRRIAGREVAAPAGPQDQAAVARLVHEAVGRDPELARAWAALAHRVPPVRRPEARPRGLPVSSRHFTDREQAMKVLDREAGRRADGRPKVALLHGPEGIGTSALAVHWGARAAGLFPDGQLYADLRGPAGGGQSPGRVLHSLLRQFELPEEEIPPAFQGRRELFTRCVEDRRVLLVLDHAHSAAQVEPLLTAAPEVFTLVVARRPLTGLDALPVPVGPLTDKDARRLLTALVGGRSALAPHRAELPAVLARCGGSPFALRAAVPRLGAHGSVPLPAQRAQEADTMADDHPVQAAAEDAYRTLGPEAARLYRQLGLWEWPAFDAAAAARTLRADEPLAAGLLEELAAVRLLERTGDGRYHYRPRVRRHAEALAHADGMAACAAAVARSVEGYARLAAGAARAALPESWRVPDLPTGAATPVYADRGEALAALVAERENLVQAVRAADEFGDPEAVSLLCRALWPLQLKAGHHEALLPALRTGARTADAHFPGTRASGALHAQLALSLAELRHFDEAEPEALAAVRDERAAGHVRGQASALEFLGLLRLRQWRFDEAYGCFEDAEALLGEIGPADEGAADVPRARALLERHRGRALSGLGRHEEAAARLGAALRFFRGTGEAYNTARALTDLAESRLASGGGEAAAPLIDEAIALLTAEGAEYHLAHLRTLRGGGAVD</sequence>
<keyword evidence="2" id="KW-1185">Reference proteome</keyword>
<evidence type="ECO:0000313" key="2">
    <source>
        <dbReference type="Proteomes" id="UP001596523"/>
    </source>
</evidence>
<dbReference type="RefSeq" id="WP_381841555.1">
    <property type="nucleotide sequence ID" value="NZ_JBHTCF010000039.1"/>
</dbReference>
<comment type="caution">
    <text evidence="1">The sequence shown here is derived from an EMBL/GenBank/DDBJ whole genome shotgun (WGS) entry which is preliminary data.</text>
</comment>
<dbReference type="InterPro" id="IPR011990">
    <property type="entry name" value="TPR-like_helical_dom_sf"/>
</dbReference>
<proteinExistence type="predicted"/>
<dbReference type="Gene3D" id="3.40.50.300">
    <property type="entry name" value="P-loop containing nucleotide triphosphate hydrolases"/>
    <property type="match status" value="1"/>
</dbReference>